<feature type="region of interest" description="Disordered" evidence="1">
    <location>
        <begin position="1"/>
        <end position="95"/>
    </location>
</feature>
<protein>
    <submittedName>
        <fullName evidence="3">DNA-binding protein</fullName>
    </submittedName>
</protein>
<dbReference type="GO" id="GO:0005829">
    <property type="term" value="C:cytosol"/>
    <property type="evidence" value="ECO:0007669"/>
    <property type="project" value="UniProtKB-ARBA"/>
</dbReference>
<dbReference type="OrthoDB" id="1493235at2"/>
<sequence>MGRSQETFSKKEKEKKRLKKRQDKEQKKEDRKASSNKGQDLEDMLAYVDDEGNITSTPPDPTKKRKEVKQEDIQIGVPKQEDLEPTDPTRTGTVTFFNTSKGYGFIKDSDTQESIFVHQNDLSGPVKENDKVTFEVERGLKGLNAVNVKIA</sequence>
<name>A0A1Q5PE07_9BACT</name>
<feature type="compositionally biased region" description="Basic and acidic residues" evidence="1">
    <location>
        <begin position="22"/>
        <end position="33"/>
    </location>
</feature>
<feature type="domain" description="CSD" evidence="2">
    <location>
        <begin position="89"/>
        <end position="150"/>
    </location>
</feature>
<dbReference type="PRINTS" id="PR00050">
    <property type="entry name" value="COLDSHOCK"/>
</dbReference>
<dbReference type="SMART" id="SM00357">
    <property type="entry name" value="CSP"/>
    <property type="match status" value="1"/>
</dbReference>
<comment type="caution">
    <text evidence="3">The sequence shown here is derived from an EMBL/GenBank/DDBJ whole genome shotgun (WGS) entry which is preliminary data.</text>
</comment>
<evidence type="ECO:0000313" key="3">
    <source>
        <dbReference type="EMBL" id="OKL40456.1"/>
    </source>
</evidence>
<dbReference type="Gene3D" id="2.40.50.140">
    <property type="entry name" value="Nucleic acid-binding proteins"/>
    <property type="match status" value="1"/>
</dbReference>
<gene>
    <name evidence="3" type="ORF">A3841_19325</name>
</gene>
<dbReference type="PANTHER" id="PTHR11544">
    <property type="entry name" value="COLD SHOCK DOMAIN CONTAINING PROTEINS"/>
    <property type="match status" value="1"/>
</dbReference>
<evidence type="ECO:0000313" key="4">
    <source>
        <dbReference type="Proteomes" id="UP000186551"/>
    </source>
</evidence>
<reference evidence="3 4" key="1">
    <citation type="submission" date="2016-03" db="EMBL/GenBank/DDBJ databases">
        <title>Genome sequence of Pontibacter sp. nov., of the family cytophagaceae, isolated from marine sediment of the Yellow Sea, China.</title>
        <authorList>
            <person name="Zhang G."/>
            <person name="Zhang R."/>
        </authorList>
    </citation>
    <scope>NUCLEOTIDE SEQUENCE [LARGE SCALE GENOMIC DNA]</scope>
    <source>
        <strain evidence="3 4">S10-8</strain>
    </source>
</reference>
<dbReference type="InterPro" id="IPR012340">
    <property type="entry name" value="NA-bd_OB-fold"/>
</dbReference>
<dbReference type="STRING" id="1797110.A3841_19325"/>
<dbReference type="AlphaFoldDB" id="A0A1Q5PE07"/>
<dbReference type="Pfam" id="PF00313">
    <property type="entry name" value="CSD"/>
    <property type="match status" value="1"/>
</dbReference>
<proteinExistence type="predicted"/>
<dbReference type="EMBL" id="LVWA01000005">
    <property type="protein sequence ID" value="OKL40456.1"/>
    <property type="molecule type" value="Genomic_DNA"/>
</dbReference>
<dbReference type="CDD" id="cd04458">
    <property type="entry name" value="CSP_CDS"/>
    <property type="match status" value="1"/>
</dbReference>
<dbReference type="PROSITE" id="PS51857">
    <property type="entry name" value="CSD_2"/>
    <property type="match status" value="1"/>
</dbReference>
<evidence type="ECO:0000259" key="2">
    <source>
        <dbReference type="PROSITE" id="PS51857"/>
    </source>
</evidence>
<evidence type="ECO:0000256" key="1">
    <source>
        <dbReference type="SAM" id="MobiDB-lite"/>
    </source>
</evidence>
<dbReference type="SUPFAM" id="SSF50249">
    <property type="entry name" value="Nucleic acid-binding proteins"/>
    <property type="match status" value="1"/>
</dbReference>
<keyword evidence="4" id="KW-1185">Reference proteome</keyword>
<dbReference type="Proteomes" id="UP000186551">
    <property type="component" value="Unassembled WGS sequence"/>
</dbReference>
<dbReference type="GO" id="GO:0003677">
    <property type="term" value="F:DNA binding"/>
    <property type="evidence" value="ECO:0007669"/>
    <property type="project" value="UniProtKB-KW"/>
</dbReference>
<dbReference type="InterPro" id="IPR002059">
    <property type="entry name" value="CSP_DNA-bd"/>
</dbReference>
<accession>A0A1Q5PE07</accession>
<dbReference type="InterPro" id="IPR050181">
    <property type="entry name" value="Cold_shock_domain"/>
</dbReference>
<organism evidence="3 4">
    <name type="scientific">Pontibacter flavimaris</name>
    <dbReference type="NCBI Taxonomy" id="1797110"/>
    <lineage>
        <taxon>Bacteria</taxon>
        <taxon>Pseudomonadati</taxon>
        <taxon>Bacteroidota</taxon>
        <taxon>Cytophagia</taxon>
        <taxon>Cytophagales</taxon>
        <taxon>Hymenobacteraceae</taxon>
        <taxon>Pontibacter</taxon>
    </lineage>
</organism>
<keyword evidence="3" id="KW-0238">DNA-binding</keyword>
<dbReference type="RefSeq" id="WP_073852560.1">
    <property type="nucleotide sequence ID" value="NZ_LVWA01000005.1"/>
</dbReference>
<dbReference type="InterPro" id="IPR011129">
    <property type="entry name" value="CSD"/>
</dbReference>